<dbReference type="InterPro" id="IPR001375">
    <property type="entry name" value="Peptidase_S9_cat"/>
</dbReference>
<dbReference type="EC" id="3.4.21.26" evidence="3"/>
<feature type="domain" description="Peptidase S9A N-terminal" evidence="8">
    <location>
        <begin position="6"/>
        <end position="403"/>
    </location>
</feature>
<keyword evidence="10" id="KW-1185">Reference proteome</keyword>
<dbReference type="Pfam" id="PF00326">
    <property type="entry name" value="Peptidase_S9"/>
    <property type="match status" value="1"/>
</dbReference>
<dbReference type="RefSeq" id="WP_026420552.1">
    <property type="nucleotide sequence ID" value="NZ_AUBJ02000001.1"/>
</dbReference>
<keyword evidence="6" id="KW-0720">Serine protease</keyword>
<dbReference type="InterPro" id="IPR002470">
    <property type="entry name" value="Peptidase_S9A"/>
</dbReference>
<dbReference type="PANTHER" id="PTHR42881">
    <property type="entry name" value="PROLYL ENDOPEPTIDASE"/>
    <property type="match status" value="1"/>
</dbReference>
<reference evidence="9 10" key="2">
    <citation type="submission" date="2022-06" db="EMBL/GenBank/DDBJ databases">
        <title>Genomic Encyclopedia of Type Strains, Phase I: the one thousand microbial genomes (KMG-I) project.</title>
        <authorList>
            <person name="Kyrpides N."/>
        </authorList>
    </citation>
    <scope>NUCLEOTIDE SEQUENCE [LARGE SCALE GENOMIC DNA]</scope>
    <source>
        <strain evidence="9 10">DSM 43889</strain>
    </source>
</reference>
<dbReference type="InterPro" id="IPR023302">
    <property type="entry name" value="Pept_S9A_N"/>
</dbReference>
<dbReference type="PANTHER" id="PTHR42881:SF2">
    <property type="entry name" value="PROLYL ENDOPEPTIDASE"/>
    <property type="match status" value="1"/>
</dbReference>
<evidence type="ECO:0000256" key="3">
    <source>
        <dbReference type="ARBA" id="ARBA00011897"/>
    </source>
</evidence>
<dbReference type="Proteomes" id="UP000791080">
    <property type="component" value="Unassembled WGS sequence"/>
</dbReference>
<organism evidence="9 10">
    <name type="scientific">Actinoalloteichus caeruleus DSM 43889</name>
    <dbReference type="NCBI Taxonomy" id="1120930"/>
    <lineage>
        <taxon>Bacteria</taxon>
        <taxon>Bacillati</taxon>
        <taxon>Actinomycetota</taxon>
        <taxon>Actinomycetes</taxon>
        <taxon>Pseudonocardiales</taxon>
        <taxon>Pseudonocardiaceae</taxon>
        <taxon>Actinoalloteichus</taxon>
        <taxon>Actinoalloteichus cyanogriseus</taxon>
    </lineage>
</organism>
<dbReference type="InterPro" id="IPR002471">
    <property type="entry name" value="Pept_S9_AS"/>
</dbReference>
<dbReference type="Gene3D" id="3.40.50.1820">
    <property type="entry name" value="alpha/beta hydrolase"/>
    <property type="match status" value="1"/>
</dbReference>
<dbReference type="InterPro" id="IPR051167">
    <property type="entry name" value="Prolyl_oligopep/macrocyclase"/>
</dbReference>
<dbReference type="SUPFAM" id="SSF50993">
    <property type="entry name" value="Peptidase/esterase 'gauge' domain"/>
    <property type="match status" value="1"/>
</dbReference>
<protein>
    <recommendedName>
        <fullName evidence="3">prolyl oligopeptidase</fullName>
        <ecNumber evidence="3">3.4.21.26</ecNumber>
    </recommendedName>
</protein>
<keyword evidence="5" id="KW-0378">Hydrolase</keyword>
<dbReference type="EMBL" id="AUBJ02000001">
    <property type="protein sequence ID" value="MCP2331180.1"/>
    <property type="molecule type" value="Genomic_DNA"/>
</dbReference>
<name>A0ABT1JFA9_ACTCY</name>
<evidence type="ECO:0000259" key="8">
    <source>
        <dbReference type="Pfam" id="PF02897"/>
    </source>
</evidence>
<gene>
    <name evidence="9" type="ORF">G443_001450</name>
</gene>
<evidence type="ECO:0000256" key="5">
    <source>
        <dbReference type="ARBA" id="ARBA00022801"/>
    </source>
</evidence>
<reference evidence="9 10" key="1">
    <citation type="submission" date="2013-07" db="EMBL/GenBank/DDBJ databases">
        <authorList>
            <consortium name="DOE Joint Genome Institute"/>
            <person name="Reeve W."/>
            <person name="Huntemann M."/>
            <person name="Han J."/>
            <person name="Chen A."/>
            <person name="Kyrpides N."/>
            <person name="Mavromatis K."/>
            <person name="Markowitz V."/>
            <person name="Palaniappan K."/>
            <person name="Ivanova N."/>
            <person name="Schaumberg A."/>
            <person name="Pati A."/>
            <person name="Liolios K."/>
            <person name="Nordberg H.P."/>
            <person name="Cantor M.N."/>
            <person name="Hua S.X."/>
            <person name="Woyke T."/>
        </authorList>
    </citation>
    <scope>NUCLEOTIDE SEQUENCE [LARGE SCALE GENOMIC DNA]</scope>
    <source>
        <strain evidence="9 10">DSM 43889</strain>
    </source>
</reference>
<evidence type="ECO:0000256" key="6">
    <source>
        <dbReference type="ARBA" id="ARBA00022825"/>
    </source>
</evidence>
<dbReference type="SUPFAM" id="SSF53474">
    <property type="entry name" value="alpha/beta-Hydrolases"/>
    <property type="match status" value="1"/>
</dbReference>
<proteinExistence type="inferred from homology"/>
<accession>A0ABT1JFA9</accession>
<dbReference type="Pfam" id="PF02897">
    <property type="entry name" value="Peptidase_S9_N"/>
    <property type="match status" value="1"/>
</dbReference>
<keyword evidence="4" id="KW-0645">Protease</keyword>
<dbReference type="PRINTS" id="PR00862">
    <property type="entry name" value="PROLIGOPTASE"/>
</dbReference>
<comment type="caution">
    <text evidence="9">The sequence shown here is derived from an EMBL/GenBank/DDBJ whole genome shotgun (WGS) entry which is preliminary data.</text>
</comment>
<evidence type="ECO:0000313" key="9">
    <source>
        <dbReference type="EMBL" id="MCP2331180.1"/>
    </source>
</evidence>
<evidence type="ECO:0000313" key="10">
    <source>
        <dbReference type="Proteomes" id="UP000791080"/>
    </source>
</evidence>
<evidence type="ECO:0000256" key="4">
    <source>
        <dbReference type="ARBA" id="ARBA00022670"/>
    </source>
</evidence>
<evidence type="ECO:0000259" key="7">
    <source>
        <dbReference type="Pfam" id="PF00326"/>
    </source>
</evidence>
<evidence type="ECO:0000256" key="1">
    <source>
        <dbReference type="ARBA" id="ARBA00001070"/>
    </source>
</evidence>
<sequence length="677" mass="73888">MSPVYPECPRTERIELVHGLRVDDPYRWLEDPLCPAARDWVAAQQALAEVHLNGLPGQSGIRRLLRGLVTGPTASPVKPAGARRFRVGRSSALRRWTLQVADEPDAPWRAVVDTAQLGGDGVTVRRWQPSPAGRYLAVQTTVDGAEDITPLNVVDVAARRVVETSPLTRYSSVCWLADERSYYYARRHLDRPGSGVYLHRVGHPWITDQLVTGDDEPVTRYHLALWHDRWLVVCRRHGTSRDTTLLVADRHADGEVRGLELTGTSVGGVLVDHGGRLFAVTTEGARFGRLVAADPDADGAWRSWRTVLPEQPPSVLTSVSLAGVEGAERLVASRTLDGYSSLTVHDATDGRLLTDVRLPGPGTVSAVNPTDHPFVLAVSYTDWVTPLSVWRVDVRTGDMTPTEAVTRRDEVEVLRTSYPSDDGTEVPMTILALRQRGGRRPRPTVLTCYGGFGITFRPGFQPDALTWVLAGGVMAIAGVRGGGERGRQWHLDGAGPHKPNAVRDLHAAGDHLVRRRWTRRPQLALLGGSNGGLVVTAATVQRPKAYAAVSSAGAPLDMVRYERWGLGRAWRAEYGDVRDLAALATLLSYSPYHNVRPQRGRLPAMLFTTGENDTRVDPAHSRKMVAALQHRTSGGPVLLRVTPGTGHVGGGRESEALATAMLAFLAWHTGLRFDDDG</sequence>
<feature type="domain" description="Peptidase S9 prolyl oligopeptidase catalytic" evidence="7">
    <location>
        <begin position="466"/>
        <end position="670"/>
    </location>
</feature>
<comment type="similarity">
    <text evidence="2">Belongs to the peptidase S9A family.</text>
</comment>
<dbReference type="InterPro" id="IPR029058">
    <property type="entry name" value="AB_hydrolase_fold"/>
</dbReference>
<evidence type="ECO:0000256" key="2">
    <source>
        <dbReference type="ARBA" id="ARBA00005228"/>
    </source>
</evidence>
<dbReference type="PROSITE" id="PS00708">
    <property type="entry name" value="PRO_ENDOPEP_SER"/>
    <property type="match status" value="1"/>
</dbReference>
<comment type="catalytic activity">
    <reaction evidence="1">
        <text>Hydrolysis of Pro-|-Xaa &gt;&gt; Ala-|-Xaa in oligopeptides.</text>
        <dbReference type="EC" id="3.4.21.26"/>
    </reaction>
</comment>
<dbReference type="Gene3D" id="2.130.10.120">
    <property type="entry name" value="Prolyl oligopeptidase, N-terminal domain"/>
    <property type="match status" value="1"/>
</dbReference>